<protein>
    <submittedName>
        <fullName evidence="2">(diamondback moth) hypothetical protein</fullName>
    </submittedName>
</protein>
<organism evidence="2 3">
    <name type="scientific">Plutella xylostella</name>
    <name type="common">Diamondback moth</name>
    <name type="synonym">Plutella maculipennis</name>
    <dbReference type="NCBI Taxonomy" id="51655"/>
    <lineage>
        <taxon>Eukaryota</taxon>
        <taxon>Metazoa</taxon>
        <taxon>Ecdysozoa</taxon>
        <taxon>Arthropoda</taxon>
        <taxon>Hexapoda</taxon>
        <taxon>Insecta</taxon>
        <taxon>Pterygota</taxon>
        <taxon>Neoptera</taxon>
        <taxon>Endopterygota</taxon>
        <taxon>Lepidoptera</taxon>
        <taxon>Glossata</taxon>
        <taxon>Ditrysia</taxon>
        <taxon>Yponomeutoidea</taxon>
        <taxon>Plutellidae</taxon>
        <taxon>Plutella</taxon>
    </lineage>
</organism>
<evidence type="ECO:0000313" key="2">
    <source>
        <dbReference type="EMBL" id="CAG9135780.1"/>
    </source>
</evidence>
<evidence type="ECO:0000313" key="3">
    <source>
        <dbReference type="Proteomes" id="UP000653454"/>
    </source>
</evidence>
<reference evidence="2" key="1">
    <citation type="submission" date="2020-11" db="EMBL/GenBank/DDBJ databases">
        <authorList>
            <person name="Whiteford S."/>
        </authorList>
    </citation>
    <scope>NUCLEOTIDE SEQUENCE</scope>
</reference>
<gene>
    <name evidence="2" type="ORF">PLXY2_LOCUS14061</name>
</gene>
<feature type="region of interest" description="Disordered" evidence="1">
    <location>
        <begin position="71"/>
        <end position="91"/>
    </location>
</feature>
<accession>A0A8S4G5L8</accession>
<keyword evidence="3" id="KW-1185">Reference proteome</keyword>
<dbReference type="Proteomes" id="UP000653454">
    <property type="component" value="Unassembled WGS sequence"/>
</dbReference>
<feature type="compositionally biased region" description="Pro residues" evidence="1">
    <location>
        <begin position="79"/>
        <end position="88"/>
    </location>
</feature>
<comment type="caution">
    <text evidence="2">The sequence shown here is derived from an EMBL/GenBank/DDBJ whole genome shotgun (WGS) entry which is preliminary data.</text>
</comment>
<proteinExistence type="predicted"/>
<dbReference type="AlphaFoldDB" id="A0A8S4G5L8"/>
<sequence>MPGMHTVRGVSSEDVVDGVGGAAPRRLRHLLAALRAWYLESTPAPHYSLMIATIMAANVLEQSVLDLMHTRARPRPRPAPRAPHPAPQPRIIALKCHLANNR</sequence>
<dbReference type="EMBL" id="CAJHNJ030000114">
    <property type="protein sequence ID" value="CAG9135780.1"/>
    <property type="molecule type" value="Genomic_DNA"/>
</dbReference>
<evidence type="ECO:0000256" key="1">
    <source>
        <dbReference type="SAM" id="MobiDB-lite"/>
    </source>
</evidence>
<name>A0A8S4G5L8_PLUXY</name>